<dbReference type="PANTHER" id="PTHR35335">
    <property type="entry name" value="UPF0716 PROTEIN FXSA"/>
    <property type="match status" value="1"/>
</dbReference>
<name>A0A5B9DRJ3_9HYPH</name>
<evidence type="ECO:0000313" key="2">
    <source>
        <dbReference type="Proteomes" id="UP000321062"/>
    </source>
</evidence>
<dbReference type="Proteomes" id="UP000321062">
    <property type="component" value="Chromosome"/>
</dbReference>
<proteinExistence type="predicted"/>
<dbReference type="NCBIfam" id="NF008528">
    <property type="entry name" value="PRK11463.1-2"/>
    <property type="match status" value="1"/>
</dbReference>
<dbReference type="InterPro" id="IPR007313">
    <property type="entry name" value="FxsA"/>
</dbReference>
<dbReference type="RefSeq" id="WP_147657509.1">
    <property type="nucleotide sequence ID" value="NZ_BMFM01000002.1"/>
</dbReference>
<dbReference type="OrthoDB" id="9792788at2"/>
<dbReference type="GO" id="GO:0016020">
    <property type="term" value="C:membrane"/>
    <property type="evidence" value="ECO:0007669"/>
    <property type="project" value="InterPro"/>
</dbReference>
<keyword evidence="2" id="KW-1185">Reference proteome</keyword>
<protein>
    <submittedName>
        <fullName evidence="1">FxsA family protein</fullName>
    </submittedName>
</protein>
<sequence>MRSFIMLMLLTPLIEIAAFIKIGQSIGLWPTLLGVVVSAVLGVLVIQSRGLALGTQLRAAMNQGEMPARTVADAMMVFVAGVLLVIPGYFTSALGLLLLIPPVRNLLYAHMAKRTTVVASVHTASPRQERPRVIELDDDDYREH</sequence>
<organism evidence="1 2">
    <name type="scientific">Paradevosia tibetensis</name>
    <dbReference type="NCBI Taxonomy" id="1447062"/>
    <lineage>
        <taxon>Bacteria</taxon>
        <taxon>Pseudomonadati</taxon>
        <taxon>Pseudomonadota</taxon>
        <taxon>Alphaproteobacteria</taxon>
        <taxon>Hyphomicrobiales</taxon>
        <taxon>Devosiaceae</taxon>
        <taxon>Paradevosia</taxon>
    </lineage>
</organism>
<gene>
    <name evidence="1" type="ORF">FNA67_18550</name>
</gene>
<dbReference type="Pfam" id="PF04186">
    <property type="entry name" value="FxsA"/>
    <property type="match status" value="1"/>
</dbReference>
<reference evidence="1 2" key="1">
    <citation type="journal article" date="2015" name="Int. J. Syst. Evol. Microbiol.">
        <title>Youhaiella tibetensis gen. nov., sp. nov., isolated from subsurface sediment.</title>
        <authorList>
            <person name="Wang Y.X."/>
            <person name="Huang F.Q."/>
            <person name="Nogi Y."/>
            <person name="Pang S.J."/>
            <person name="Wang P.K."/>
            <person name="Lv J."/>
        </authorList>
    </citation>
    <scope>NUCLEOTIDE SEQUENCE [LARGE SCALE GENOMIC DNA]</scope>
    <source>
        <strain evidence="2">fig4</strain>
    </source>
</reference>
<dbReference type="PANTHER" id="PTHR35335:SF1">
    <property type="entry name" value="UPF0716 PROTEIN FXSA"/>
    <property type="match status" value="1"/>
</dbReference>
<evidence type="ECO:0000313" key="1">
    <source>
        <dbReference type="EMBL" id="QEE22050.1"/>
    </source>
</evidence>
<dbReference type="AlphaFoldDB" id="A0A5B9DRJ3"/>
<accession>A0A5B9DRJ3</accession>
<dbReference type="KEGG" id="yti:FNA67_18550"/>
<dbReference type="EMBL" id="CP041690">
    <property type="protein sequence ID" value="QEE22050.1"/>
    <property type="molecule type" value="Genomic_DNA"/>
</dbReference>